<dbReference type="EMBL" id="CP147247">
    <property type="protein sequence ID" value="WYJ89100.1"/>
    <property type="molecule type" value="Genomic_DNA"/>
</dbReference>
<dbReference type="EMBL" id="NGMM01000001">
    <property type="protein sequence ID" value="OTP19035.1"/>
    <property type="molecule type" value="Genomic_DNA"/>
</dbReference>
<dbReference type="OrthoDB" id="9760742at2"/>
<evidence type="ECO:0000313" key="2">
    <source>
        <dbReference type="EMBL" id="WYJ89100.1"/>
    </source>
</evidence>
<name>A0A242KCY9_9ENTE</name>
<dbReference type="Proteomes" id="UP000195141">
    <property type="component" value="Chromosome"/>
</dbReference>
<sequence length="878" mass="102588">MSLYQSHLEKVYQKRNLNRYSRQSLERLTTLQLRDICYKEKLVKGIASTLDRERFIETILHFRGLNEDTLILSPDEAGYSRVKKLVDRHLGNELTKRDTILNPAKLTVYECLAVEARDQYIVETSSPFLQTSNVLLINDQRELCGIFNLRAVDETNQRFALCMNKGMKIEPSRNKVYHLLYFKPLESEYLFDVYMGHEQMLNAPVDYFDVPLLDLEILEVPQTDQVLAIDFGTSNSTAGVYIGSDYQELMNTHELLNGSLQQDKINYVTFETSTTYASESSWSPLLPTVAGISSCSSEKDVTYQFGYQALNGDSVSRIDEHFGTTFYELKRWVHSYDRTETVVDLIGNTASVTRGAIIQAFITYMIQHAEQQFKCRFTHLHVSSPVKMKHQFITMFRELFPTYQIEHQKALDEGISVLYNTIANQIDQKNFMDGEEYQALIFDCGGGTTDLSSCIFKIEDSRVSYEVTIQTTFENGDVNFGGNNLTYRILQLLKIRFAAYYQKEAFARVDEWFPGDMNDSYRYIDGYGRDAFYQQFEAIYQEAEQLLPTQFSAYRNQNYDMYKRVQNNYYFLWKLAETIKHRFFELSDTWQLNMGSSKQYSGESIVDDSKSFKLSLFDKGRLDYVYQIPEMSINRNEINSLIRGDIYSIVKKFFEELYERGELQNFSIIKMTGQSCKIPLFREALKEFIAGKNIEFRQKENPLMDLKLSCLNGSIRYLESCKTAVIRPKLINAIPEIPYTVYALDHHGEIIQLLLRKDKLTQVSGFISKDYNVKEVRFYLRSDGEEAHTSFLYHNKTERYVPVTYQEINTSYTRYIRQDDVDTIENEEIKFFVYANENSWGFYVLPITRKEGSLYRGGEQFFAFENESWEINFFDGRK</sequence>
<reference evidence="2" key="3">
    <citation type="submission" date="2024-03" db="EMBL/GenBank/DDBJ databases">
        <title>The Genome Sequence of Enterococcus sp. DIV0242b.</title>
        <authorList>
            <consortium name="The Broad Institute Genomics Platform"/>
            <consortium name="The Broad Institute Microbial Omics Core"/>
            <consortium name="The Broad Institute Genomic Center for Infectious Diseases"/>
            <person name="Earl A."/>
            <person name="Manson A."/>
            <person name="Gilmore M."/>
            <person name="Schwartman J."/>
            <person name="Shea T."/>
            <person name="Abouelleil A."/>
            <person name="Cao P."/>
            <person name="Chapman S."/>
            <person name="Cusick C."/>
            <person name="Young S."/>
            <person name="Neafsey D."/>
            <person name="Nusbaum C."/>
            <person name="Birren B."/>
        </authorList>
    </citation>
    <scope>NUCLEOTIDE SEQUENCE</scope>
    <source>
        <strain evidence="2">9E7_DIV0242</strain>
    </source>
</reference>
<reference evidence="2" key="2">
    <citation type="submission" date="2017-05" db="EMBL/GenBank/DDBJ databases">
        <authorList>
            <consortium name="The Broad Institute Genomics Platform"/>
            <consortium name="The Broad Institute Genomic Center for Infectious Diseases"/>
            <person name="Earl A."/>
            <person name="Manson A."/>
            <person name="Schwartman J."/>
            <person name="Gilmore M."/>
            <person name="Abouelleil A."/>
            <person name="Cao P."/>
            <person name="Chapman S."/>
            <person name="Cusick C."/>
            <person name="Shea T."/>
            <person name="Young S."/>
            <person name="Neafsey D."/>
            <person name="Nusbaum C."/>
            <person name="Birren B."/>
        </authorList>
    </citation>
    <scope>NUCLEOTIDE SEQUENCE</scope>
    <source>
        <strain evidence="2">9E7_DIV0242</strain>
    </source>
</reference>
<reference evidence="1" key="1">
    <citation type="submission" date="2017-05" db="EMBL/GenBank/DDBJ databases">
        <title>The Genome Sequence of Enterococcus sp. 9E7_DIV0242.</title>
        <authorList>
            <consortium name="The Broad Institute Genomics Platform"/>
            <consortium name="The Broad Institute Genomic Center for Infectious Diseases"/>
            <person name="Earl A."/>
            <person name="Manson A."/>
            <person name="Schwartman J."/>
            <person name="Gilmore M."/>
            <person name="Abouelleil A."/>
            <person name="Cao P."/>
            <person name="Chapman S."/>
            <person name="Cusick C."/>
            <person name="Shea T."/>
            <person name="Young S."/>
            <person name="Neafsey D."/>
            <person name="Nusbaum C."/>
            <person name="Birren B."/>
        </authorList>
    </citation>
    <scope>NUCLEOTIDE SEQUENCE [LARGE SCALE GENOMIC DNA]</scope>
    <source>
        <strain evidence="1">9E7_DIV0242</strain>
    </source>
</reference>
<accession>A0A242KCY9</accession>
<dbReference type="AlphaFoldDB" id="A0A242KCY9"/>
<proteinExistence type="predicted"/>
<gene>
    <name evidence="2" type="ORF">A5888_000819</name>
    <name evidence="1" type="ORF">A5888_000849</name>
</gene>
<dbReference type="SUPFAM" id="SSF53067">
    <property type="entry name" value="Actin-like ATPase domain"/>
    <property type="match status" value="2"/>
</dbReference>
<dbReference type="Gene3D" id="3.30.420.40">
    <property type="match status" value="1"/>
</dbReference>
<dbReference type="PANTHER" id="PTHR42749">
    <property type="entry name" value="CELL SHAPE-DETERMINING PROTEIN MREB"/>
    <property type="match status" value="1"/>
</dbReference>
<evidence type="ECO:0000313" key="1">
    <source>
        <dbReference type="EMBL" id="OTP19035.1"/>
    </source>
</evidence>
<dbReference type="PANTHER" id="PTHR42749:SF1">
    <property type="entry name" value="CELL SHAPE-DETERMINING PROTEIN MREB"/>
    <property type="match status" value="1"/>
</dbReference>
<evidence type="ECO:0000313" key="3">
    <source>
        <dbReference type="Proteomes" id="UP000195141"/>
    </source>
</evidence>
<dbReference type="RefSeq" id="WP_086347946.1">
    <property type="nucleotide sequence ID" value="NZ_CP147247.1"/>
</dbReference>
<protein>
    <recommendedName>
        <fullName evidence="4">Molecular chaperone</fullName>
    </recommendedName>
</protein>
<evidence type="ECO:0008006" key="4">
    <source>
        <dbReference type="Google" id="ProtNLM"/>
    </source>
</evidence>
<keyword evidence="3" id="KW-1185">Reference proteome</keyword>
<dbReference type="InterPro" id="IPR043129">
    <property type="entry name" value="ATPase_NBD"/>
</dbReference>
<organism evidence="1">
    <name type="scientific">Candidatus Enterococcus clewellii</name>
    <dbReference type="NCBI Taxonomy" id="1834193"/>
    <lineage>
        <taxon>Bacteria</taxon>
        <taxon>Bacillati</taxon>
        <taxon>Bacillota</taxon>
        <taxon>Bacilli</taxon>
        <taxon>Lactobacillales</taxon>
        <taxon>Enterococcaceae</taxon>
        <taxon>Enterococcus</taxon>
    </lineage>
</organism>